<dbReference type="SMR" id="A0A0A0L863"/>
<evidence type="ECO:0000313" key="3">
    <source>
        <dbReference type="Proteomes" id="UP000029981"/>
    </source>
</evidence>
<dbReference type="AlphaFoldDB" id="A0A0A0L863"/>
<proteinExistence type="predicted"/>
<gene>
    <name evidence="2" type="ORF">Csa_3G171170</name>
</gene>
<protein>
    <recommendedName>
        <fullName evidence="4">Diacylglycerol acyltransferase</fullName>
    </recommendedName>
</protein>
<accession>A0A0A0L863</accession>
<organism evidence="2 3">
    <name type="scientific">Cucumis sativus</name>
    <name type="common">Cucumber</name>
    <dbReference type="NCBI Taxonomy" id="3659"/>
    <lineage>
        <taxon>Eukaryota</taxon>
        <taxon>Viridiplantae</taxon>
        <taxon>Streptophyta</taxon>
        <taxon>Embryophyta</taxon>
        <taxon>Tracheophyta</taxon>
        <taxon>Spermatophyta</taxon>
        <taxon>Magnoliopsida</taxon>
        <taxon>eudicotyledons</taxon>
        <taxon>Gunneridae</taxon>
        <taxon>Pentapetalae</taxon>
        <taxon>rosids</taxon>
        <taxon>fabids</taxon>
        <taxon>Cucurbitales</taxon>
        <taxon>Cucurbitaceae</taxon>
        <taxon>Benincaseae</taxon>
        <taxon>Cucumis</taxon>
    </lineage>
</organism>
<dbReference type="EMBL" id="CM002924">
    <property type="protein sequence ID" value="KGN57209.1"/>
    <property type="molecule type" value="Genomic_DNA"/>
</dbReference>
<dbReference type="SUPFAM" id="SSF52833">
    <property type="entry name" value="Thioredoxin-like"/>
    <property type="match status" value="1"/>
</dbReference>
<dbReference type="CDD" id="cd02980">
    <property type="entry name" value="TRX_Fd_family"/>
    <property type="match status" value="1"/>
</dbReference>
<dbReference type="KEGG" id="csv:101205287"/>
<evidence type="ECO:0008006" key="4">
    <source>
        <dbReference type="Google" id="ProtNLM"/>
    </source>
</evidence>
<evidence type="ECO:0000313" key="2">
    <source>
        <dbReference type="EMBL" id="KGN57209.1"/>
    </source>
</evidence>
<dbReference type="Gramene" id="KGN57209">
    <property type="protein sequence ID" value="KGN57209"/>
    <property type="gene ID" value="Csa_3G171170"/>
</dbReference>
<name>A0A0A0L863_CUCSA</name>
<keyword evidence="3" id="KW-1185">Reference proteome</keyword>
<dbReference type="InterPro" id="IPR036249">
    <property type="entry name" value="Thioredoxin-like_sf"/>
</dbReference>
<evidence type="ECO:0000256" key="1">
    <source>
        <dbReference type="SAM" id="MobiDB-lite"/>
    </source>
</evidence>
<reference evidence="2 3" key="3">
    <citation type="journal article" date="2010" name="BMC Genomics">
        <title>Transcriptome sequencing and comparative analysis of cucumber flowers with different sex types.</title>
        <authorList>
            <person name="Guo S."/>
            <person name="Zheng Y."/>
            <person name="Joung J.G."/>
            <person name="Liu S."/>
            <person name="Zhang Z."/>
            <person name="Crasta O.R."/>
            <person name="Sobral B.W."/>
            <person name="Xu Y."/>
            <person name="Huang S."/>
            <person name="Fei Z."/>
        </authorList>
    </citation>
    <scope>NUCLEOTIDE SEQUENCE [LARGE SCALE GENOMIC DNA]</scope>
    <source>
        <strain evidence="3">cv. 9930</strain>
    </source>
</reference>
<sequence length="331" mass="36261">MEVYGTVSGQLPGLFCLDFSQSVRVSDLDTRRGPSTLSVSGRSVGTETRALGLVGRRRMGSSRFCDDGYLRYYVGPTCQGGNVKKEKEAVKKKLKLLKGLSAADYESSLLFRFDHGSIEEFQSDRFSIEERREALTRQLQQLKSEEKEQKRKKKLEKAKLKAARTQNIHDSTSSSSESSDNEGHMNTTSYRLKKALSQPSPDQYQANTIHVSTLPLPLQTQLLNSKTENIAVTQSTSVGRIQVCMGNKCKKAGAAALMEEFGRVMGDEAAVCGCKCMGKCRDGPNVRVLGSMEMQNPLCIGVGVEDVGRIVAEYLGQEGGQTQSRLAPAAI</sequence>
<reference evidence="2 3" key="1">
    <citation type="journal article" date="2009" name="Nat. Genet.">
        <title>The genome of the cucumber, Cucumis sativus L.</title>
        <authorList>
            <person name="Huang S."/>
            <person name="Li R."/>
            <person name="Zhang Z."/>
            <person name="Li L."/>
            <person name="Gu X."/>
            <person name="Fan W."/>
            <person name="Lucas W.J."/>
            <person name="Wang X."/>
            <person name="Xie B."/>
            <person name="Ni P."/>
            <person name="Ren Y."/>
            <person name="Zhu H."/>
            <person name="Li J."/>
            <person name="Lin K."/>
            <person name="Jin W."/>
            <person name="Fei Z."/>
            <person name="Li G."/>
            <person name="Staub J."/>
            <person name="Kilian A."/>
            <person name="van der Vossen E.A."/>
            <person name="Wu Y."/>
            <person name="Guo J."/>
            <person name="He J."/>
            <person name="Jia Z."/>
            <person name="Ren Y."/>
            <person name="Tian G."/>
            <person name="Lu Y."/>
            <person name="Ruan J."/>
            <person name="Qian W."/>
            <person name="Wang M."/>
            <person name="Huang Q."/>
            <person name="Li B."/>
            <person name="Xuan Z."/>
            <person name="Cao J."/>
            <person name="Asan"/>
            <person name="Wu Z."/>
            <person name="Zhang J."/>
            <person name="Cai Q."/>
            <person name="Bai Y."/>
            <person name="Zhao B."/>
            <person name="Han Y."/>
            <person name="Li Y."/>
            <person name="Li X."/>
            <person name="Wang S."/>
            <person name="Shi Q."/>
            <person name="Liu S."/>
            <person name="Cho W.K."/>
            <person name="Kim J.Y."/>
            <person name="Xu Y."/>
            <person name="Heller-Uszynska K."/>
            <person name="Miao H."/>
            <person name="Cheng Z."/>
            <person name="Zhang S."/>
            <person name="Wu J."/>
            <person name="Yang Y."/>
            <person name="Kang H."/>
            <person name="Li M."/>
            <person name="Liang H."/>
            <person name="Ren X."/>
            <person name="Shi Z."/>
            <person name="Wen M."/>
            <person name="Jian M."/>
            <person name="Yang H."/>
            <person name="Zhang G."/>
            <person name="Yang Z."/>
            <person name="Chen R."/>
            <person name="Liu S."/>
            <person name="Li J."/>
            <person name="Ma L."/>
            <person name="Liu H."/>
            <person name="Zhou Y."/>
            <person name="Zhao J."/>
            <person name="Fang X."/>
            <person name="Li G."/>
            <person name="Fang L."/>
            <person name="Li Y."/>
            <person name="Liu D."/>
            <person name="Zheng H."/>
            <person name="Zhang Y."/>
            <person name="Qin N."/>
            <person name="Li Z."/>
            <person name="Yang G."/>
            <person name="Yang S."/>
            <person name="Bolund L."/>
            <person name="Kristiansen K."/>
            <person name="Zheng H."/>
            <person name="Li S."/>
            <person name="Zhang X."/>
            <person name="Yang H."/>
            <person name="Wang J."/>
            <person name="Sun R."/>
            <person name="Zhang B."/>
            <person name="Jiang S."/>
            <person name="Wang J."/>
            <person name="Du Y."/>
            <person name="Li S."/>
        </authorList>
    </citation>
    <scope>NUCLEOTIDE SEQUENCE [LARGE SCALE GENOMIC DNA]</scope>
    <source>
        <strain evidence="3">cv. 9930</strain>
    </source>
</reference>
<dbReference type="Gene3D" id="3.40.30.10">
    <property type="entry name" value="Glutaredoxin"/>
    <property type="match status" value="1"/>
</dbReference>
<reference evidence="2 3" key="2">
    <citation type="journal article" date="2009" name="PLoS ONE">
        <title>An integrated genetic and cytogenetic map of the cucumber genome.</title>
        <authorList>
            <person name="Ren Y."/>
            <person name="Zhang Z."/>
            <person name="Liu J."/>
            <person name="Staub J.E."/>
            <person name="Han Y."/>
            <person name="Cheng Z."/>
            <person name="Li X."/>
            <person name="Lu J."/>
            <person name="Miao H."/>
            <person name="Kang H."/>
            <person name="Xie B."/>
            <person name="Gu X."/>
            <person name="Wang X."/>
            <person name="Du Y."/>
            <person name="Jin W."/>
            <person name="Huang S."/>
        </authorList>
    </citation>
    <scope>NUCLEOTIDE SEQUENCE [LARGE SCALE GENOMIC DNA]</scope>
    <source>
        <strain evidence="3">cv. 9930</strain>
    </source>
</reference>
<feature type="compositionally biased region" description="Basic residues" evidence="1">
    <location>
        <begin position="150"/>
        <end position="162"/>
    </location>
</feature>
<dbReference type="eggNOG" id="ENOG502RS12">
    <property type="taxonomic scope" value="Eukaryota"/>
</dbReference>
<reference evidence="2 3" key="4">
    <citation type="journal article" date="2011" name="BMC Genomics">
        <title>RNA-Seq improves annotation of protein-coding genes in the cucumber genome.</title>
        <authorList>
            <person name="Li Z."/>
            <person name="Zhang Z."/>
            <person name="Yan P."/>
            <person name="Huang S."/>
            <person name="Fei Z."/>
            <person name="Lin K."/>
        </authorList>
    </citation>
    <scope>NUCLEOTIDE SEQUENCE [LARGE SCALE GENOMIC DNA]</scope>
    <source>
        <strain evidence="3">cv. 9930</strain>
    </source>
</reference>
<dbReference type="Proteomes" id="UP000029981">
    <property type="component" value="Chromosome 3"/>
</dbReference>
<dbReference type="OMA" id="YQANTIH"/>
<feature type="region of interest" description="Disordered" evidence="1">
    <location>
        <begin position="141"/>
        <end position="186"/>
    </location>
</feature>
<dbReference type="STRING" id="3659.A0A0A0L863"/>
<dbReference type="OrthoDB" id="913780at2759"/>